<evidence type="ECO:0000313" key="10">
    <source>
        <dbReference type="EMBL" id="CAD9549285.1"/>
    </source>
</evidence>
<evidence type="ECO:0000256" key="8">
    <source>
        <dbReference type="SAM" id="MobiDB-lite"/>
    </source>
</evidence>
<feature type="transmembrane region" description="Helical" evidence="9">
    <location>
        <begin position="114"/>
        <end position="135"/>
    </location>
</feature>
<proteinExistence type="inferred from homology"/>
<comment type="similarity">
    <text evidence="2">Belongs to the autoinducer-2 exporter (AI-2E) (TC 2.A.86) family.</text>
</comment>
<feature type="compositionally biased region" description="Polar residues" evidence="8">
    <location>
        <begin position="460"/>
        <end position="470"/>
    </location>
</feature>
<dbReference type="EMBL" id="HBGU01082017">
    <property type="protein sequence ID" value="CAD9549285.1"/>
    <property type="molecule type" value="Transcribed_RNA"/>
</dbReference>
<dbReference type="PANTHER" id="PTHR21716:SF53">
    <property type="entry name" value="PERMEASE PERM-RELATED"/>
    <property type="match status" value="1"/>
</dbReference>
<gene>
    <name evidence="10" type="ORF">CBRE1094_LOCUS44768</name>
</gene>
<dbReference type="GO" id="GO:0005886">
    <property type="term" value="C:plasma membrane"/>
    <property type="evidence" value="ECO:0007669"/>
    <property type="project" value="UniProtKB-SubCell"/>
</dbReference>
<evidence type="ECO:0008006" key="11">
    <source>
        <dbReference type="Google" id="ProtNLM"/>
    </source>
</evidence>
<accession>A0A7S2NN93</accession>
<keyword evidence="5 9" id="KW-0812">Transmembrane</keyword>
<keyword evidence="3" id="KW-0813">Transport</keyword>
<name>A0A7S2NN93_9EUKA</name>
<evidence type="ECO:0000256" key="7">
    <source>
        <dbReference type="ARBA" id="ARBA00023136"/>
    </source>
</evidence>
<sequence length="476" mass="51106">MASVSGILNGRLTPVQKELEERVRTIALCVVAFSCVSYGLYVLRGILVPLVLAVALKYLLQPLIDLLSVRPLPCCAIMLCQERSPVSLPRRSRVGAALRCLCTSINKVRLPHGLAVCVALGFAFGVLALLGVIIAESIHVFTGKADVYSKRVESLALSGLSFVNTMQMQFRVIQGNATTTNGSAADAAEELTARVNEFVHKLPISALVLQTLTALLELVSNLALVLLFAVYLLLSPPTRKSPQHTPLTPDVNVEADQQIHAYIRGKCLMSLLVSVFTGVTLYALEVDLWLVFGLLAFWLNFIPNIGTVLAVMLPMPVVILDPTFSAFGIMLALLLPLGAHAFAGNVLEPFLFGHTLKLHPVTILISLMVWGSTWGVTGMLMAVPMTAVLRIRLAHIAHPLPQYLASVLVGDTDSVALPLTPRKPADAALPLAEVLEDGMQESISAANAPLCRNDAAASSAGPNSTEMQVTRHQHTT</sequence>
<evidence type="ECO:0000256" key="1">
    <source>
        <dbReference type="ARBA" id="ARBA00004651"/>
    </source>
</evidence>
<evidence type="ECO:0000256" key="9">
    <source>
        <dbReference type="SAM" id="Phobius"/>
    </source>
</evidence>
<reference evidence="10" key="1">
    <citation type="submission" date="2021-01" db="EMBL/GenBank/DDBJ databases">
        <authorList>
            <person name="Corre E."/>
            <person name="Pelletier E."/>
            <person name="Niang G."/>
            <person name="Scheremetjew M."/>
            <person name="Finn R."/>
            <person name="Kale V."/>
            <person name="Holt S."/>
            <person name="Cochrane G."/>
            <person name="Meng A."/>
            <person name="Brown T."/>
            <person name="Cohen L."/>
        </authorList>
    </citation>
    <scope>NUCLEOTIDE SEQUENCE</scope>
    <source>
        <strain evidence="10">UTEX LB 985</strain>
    </source>
</reference>
<evidence type="ECO:0000256" key="3">
    <source>
        <dbReference type="ARBA" id="ARBA00022448"/>
    </source>
</evidence>
<feature type="transmembrane region" description="Helical" evidence="9">
    <location>
        <begin position="207"/>
        <end position="234"/>
    </location>
</feature>
<evidence type="ECO:0000256" key="6">
    <source>
        <dbReference type="ARBA" id="ARBA00022989"/>
    </source>
</evidence>
<feature type="transmembrane region" description="Helical" evidence="9">
    <location>
        <begin position="290"/>
        <end position="312"/>
    </location>
</feature>
<dbReference type="Pfam" id="PF01594">
    <property type="entry name" value="AI-2E_transport"/>
    <property type="match status" value="1"/>
</dbReference>
<keyword evidence="6 9" id="KW-1133">Transmembrane helix</keyword>
<feature type="transmembrane region" description="Helical" evidence="9">
    <location>
        <begin position="363"/>
        <end position="383"/>
    </location>
</feature>
<organism evidence="10">
    <name type="scientific">Haptolina brevifila</name>
    <dbReference type="NCBI Taxonomy" id="156173"/>
    <lineage>
        <taxon>Eukaryota</taxon>
        <taxon>Haptista</taxon>
        <taxon>Haptophyta</taxon>
        <taxon>Prymnesiophyceae</taxon>
        <taxon>Prymnesiales</taxon>
        <taxon>Prymnesiaceae</taxon>
        <taxon>Haptolina</taxon>
    </lineage>
</organism>
<evidence type="ECO:0000256" key="2">
    <source>
        <dbReference type="ARBA" id="ARBA00009773"/>
    </source>
</evidence>
<keyword evidence="7 9" id="KW-0472">Membrane</keyword>
<comment type="subcellular location">
    <subcellularLocation>
        <location evidence="1">Cell membrane</location>
        <topology evidence="1">Multi-pass membrane protein</topology>
    </subcellularLocation>
</comment>
<dbReference type="AlphaFoldDB" id="A0A7S2NN93"/>
<protein>
    <recommendedName>
        <fullName evidence="11">AI-2E family transporter</fullName>
    </recommendedName>
</protein>
<evidence type="ECO:0000256" key="5">
    <source>
        <dbReference type="ARBA" id="ARBA00022692"/>
    </source>
</evidence>
<dbReference type="InterPro" id="IPR002549">
    <property type="entry name" value="AI-2E-like"/>
</dbReference>
<evidence type="ECO:0000256" key="4">
    <source>
        <dbReference type="ARBA" id="ARBA00022475"/>
    </source>
</evidence>
<feature type="region of interest" description="Disordered" evidence="8">
    <location>
        <begin position="454"/>
        <end position="476"/>
    </location>
</feature>
<dbReference type="PANTHER" id="PTHR21716">
    <property type="entry name" value="TRANSMEMBRANE PROTEIN"/>
    <property type="match status" value="1"/>
</dbReference>
<keyword evidence="4" id="KW-1003">Cell membrane</keyword>
<feature type="transmembrane region" description="Helical" evidence="9">
    <location>
        <begin position="267"/>
        <end position="284"/>
    </location>
</feature>
<feature type="transmembrane region" description="Helical" evidence="9">
    <location>
        <begin position="324"/>
        <end position="343"/>
    </location>
</feature>